<dbReference type="InterPro" id="IPR028082">
    <property type="entry name" value="Peripla_BP_I"/>
</dbReference>
<evidence type="ECO:0000313" key="4">
    <source>
        <dbReference type="EMBL" id="MDC3418223.1"/>
    </source>
</evidence>
<dbReference type="InterPro" id="IPR050555">
    <property type="entry name" value="Bact_Solute-Bind_Prot2"/>
</dbReference>
<keyword evidence="5" id="KW-1185">Reference proteome</keyword>
<dbReference type="GO" id="GO:0030288">
    <property type="term" value="C:outer membrane-bounded periplasmic space"/>
    <property type="evidence" value="ECO:0007669"/>
    <property type="project" value="TreeGrafter"/>
</dbReference>
<proteinExistence type="inferred from homology"/>
<gene>
    <name evidence="4" type="ORF">NC799_15150</name>
</gene>
<name>A0A9X4AHH9_9BACI</name>
<dbReference type="InterPro" id="IPR025997">
    <property type="entry name" value="SBP_2_dom"/>
</dbReference>
<dbReference type="GO" id="GO:0030246">
    <property type="term" value="F:carbohydrate binding"/>
    <property type="evidence" value="ECO:0007669"/>
    <property type="project" value="TreeGrafter"/>
</dbReference>
<dbReference type="PANTHER" id="PTHR30036:SF7">
    <property type="entry name" value="ABC TRANSPORTER PERIPLASMIC-BINDING PROTEIN YPHF"/>
    <property type="match status" value="1"/>
</dbReference>
<accession>A0A9X4AHH9</accession>
<evidence type="ECO:0000259" key="3">
    <source>
        <dbReference type="Pfam" id="PF13407"/>
    </source>
</evidence>
<dbReference type="AlphaFoldDB" id="A0A9X4AHH9"/>
<reference evidence="4" key="1">
    <citation type="submission" date="2022-06" db="EMBL/GenBank/DDBJ databases">
        <title>Aquibacillus sp. a new bacterium isolated from soil saline samples.</title>
        <authorList>
            <person name="Galisteo C."/>
            <person name="De La Haba R."/>
            <person name="Sanchez-Porro C."/>
            <person name="Ventosa A."/>
        </authorList>
    </citation>
    <scope>NUCLEOTIDE SEQUENCE</scope>
    <source>
        <strain evidence="4">3ASR75-54</strain>
    </source>
</reference>
<organism evidence="4 5">
    <name type="scientific">Aquibacillus salsiterrae</name>
    <dbReference type="NCBI Taxonomy" id="2950439"/>
    <lineage>
        <taxon>Bacteria</taxon>
        <taxon>Bacillati</taxon>
        <taxon>Bacillota</taxon>
        <taxon>Bacilli</taxon>
        <taxon>Bacillales</taxon>
        <taxon>Bacillaceae</taxon>
        <taxon>Aquibacillus</taxon>
    </lineage>
</organism>
<dbReference type="RefSeq" id="WP_272447287.1">
    <property type="nucleotide sequence ID" value="NZ_JAMQKC010000022.1"/>
</dbReference>
<dbReference type="EMBL" id="JAMQKC010000022">
    <property type="protein sequence ID" value="MDC3418223.1"/>
    <property type="molecule type" value="Genomic_DNA"/>
</dbReference>
<dbReference type="Pfam" id="PF13407">
    <property type="entry name" value="Peripla_BP_4"/>
    <property type="match status" value="1"/>
</dbReference>
<dbReference type="Proteomes" id="UP001145069">
    <property type="component" value="Unassembled WGS sequence"/>
</dbReference>
<protein>
    <submittedName>
        <fullName evidence="4">Substrate-binding domain-containing protein</fullName>
    </submittedName>
</protein>
<evidence type="ECO:0000313" key="5">
    <source>
        <dbReference type="Proteomes" id="UP001145069"/>
    </source>
</evidence>
<comment type="subcellular location">
    <subcellularLocation>
        <location evidence="1">Cell envelope</location>
    </subcellularLocation>
</comment>
<dbReference type="SUPFAM" id="SSF53822">
    <property type="entry name" value="Periplasmic binding protein-like I"/>
    <property type="match status" value="1"/>
</dbReference>
<evidence type="ECO:0000256" key="1">
    <source>
        <dbReference type="ARBA" id="ARBA00004196"/>
    </source>
</evidence>
<dbReference type="Gene3D" id="3.40.50.2300">
    <property type="match status" value="2"/>
</dbReference>
<sequence>MRKVSVLVIAIICVTIFYFTIVSAVKVFRSNWQLPESTDQAEIKNRIILITQGLDTPFWDKVSEGALNQAKEEGARLEVWGSIGNNQEDFLKKIDIAIYSKVDGIIVQGLDTDEFKELTKVKAAAYGIPVITVANDVPMAESLRRTYVGSNQYRSGKIIAKQLIDDMGQVGKVVLLIDNRNEYYQTQRLEGITDLLSRYPNIELIEAVTGDRREEVIETTKNVMNQHPNIDALITVNAKFTGDMVEEIERRSKVEPYYIYSFDDDPVPLSLLREGKIDGMIEQSPEMMGELSVTLVMKWLSGEMLPLDLKGYLTDIRMVKQEDVQ</sequence>
<comment type="similarity">
    <text evidence="2">Belongs to the bacterial solute-binding protein 2 family.</text>
</comment>
<evidence type="ECO:0000256" key="2">
    <source>
        <dbReference type="ARBA" id="ARBA00007639"/>
    </source>
</evidence>
<dbReference type="PANTHER" id="PTHR30036">
    <property type="entry name" value="D-XYLOSE-BINDING PERIPLASMIC PROTEIN"/>
    <property type="match status" value="1"/>
</dbReference>
<comment type="caution">
    <text evidence="4">The sequence shown here is derived from an EMBL/GenBank/DDBJ whole genome shotgun (WGS) entry which is preliminary data.</text>
</comment>
<feature type="domain" description="Periplasmic binding protein" evidence="3">
    <location>
        <begin position="48"/>
        <end position="303"/>
    </location>
</feature>